<protein>
    <submittedName>
        <fullName evidence="1">Uncharacterized protein</fullName>
    </submittedName>
</protein>
<reference evidence="1" key="1">
    <citation type="submission" date="2014-11" db="EMBL/GenBank/DDBJ databases">
        <authorList>
            <person name="Amaro Gonzalez C."/>
        </authorList>
    </citation>
    <scope>NUCLEOTIDE SEQUENCE</scope>
</reference>
<organism evidence="1">
    <name type="scientific">Anguilla anguilla</name>
    <name type="common">European freshwater eel</name>
    <name type="synonym">Muraena anguilla</name>
    <dbReference type="NCBI Taxonomy" id="7936"/>
    <lineage>
        <taxon>Eukaryota</taxon>
        <taxon>Metazoa</taxon>
        <taxon>Chordata</taxon>
        <taxon>Craniata</taxon>
        <taxon>Vertebrata</taxon>
        <taxon>Euteleostomi</taxon>
        <taxon>Actinopterygii</taxon>
        <taxon>Neopterygii</taxon>
        <taxon>Teleostei</taxon>
        <taxon>Anguilliformes</taxon>
        <taxon>Anguillidae</taxon>
        <taxon>Anguilla</taxon>
    </lineage>
</organism>
<sequence>MLLVDVGDASYIPAVHLNELAAAVLIYITSLSKSLQKSDPDSGPVLEFSR</sequence>
<dbReference type="AlphaFoldDB" id="A0A0E9TX95"/>
<dbReference type="EMBL" id="GBXM01050303">
    <property type="protein sequence ID" value="JAH58274.1"/>
    <property type="molecule type" value="Transcribed_RNA"/>
</dbReference>
<name>A0A0E9TX95_ANGAN</name>
<accession>A0A0E9TX95</accession>
<reference evidence="1" key="2">
    <citation type="journal article" date="2015" name="Fish Shellfish Immunol.">
        <title>Early steps in the European eel (Anguilla anguilla)-Vibrio vulnificus interaction in the gills: Role of the RtxA13 toxin.</title>
        <authorList>
            <person name="Callol A."/>
            <person name="Pajuelo D."/>
            <person name="Ebbesson L."/>
            <person name="Teles M."/>
            <person name="MacKenzie S."/>
            <person name="Amaro C."/>
        </authorList>
    </citation>
    <scope>NUCLEOTIDE SEQUENCE</scope>
</reference>
<proteinExistence type="predicted"/>
<evidence type="ECO:0000313" key="1">
    <source>
        <dbReference type="EMBL" id="JAH58274.1"/>
    </source>
</evidence>